<sequence length="289" mass="33786">MRKPNDEIPTENIFLLLERYLTTPGESLKEHLNNLSHDLANQAYQEAERLYPDKNKIGADEYMPILREMIQKQAQEAYEYSTRLIQNEQVTDEDPEYLFKVTEKQKEVVKTLYEELMREKRRRPDGLIFAYHGYIERRKPLNPSLSRSQFDYCDEQDAVIYDRNAALYQKARHLHERGHPEAADVLFSVSHDIKAVCNEHKSFFKNKPDVITQIATILDTAKNEDAIKQHRGAKKMIVNFLLAMSVVGLIYLSATTKTRGTFWYRPATDSESKVEEFAEKLNEKNQAKH</sequence>
<organism evidence="2 3">
    <name type="scientific">Legionella impletisoli</name>
    <dbReference type="NCBI Taxonomy" id="343510"/>
    <lineage>
        <taxon>Bacteria</taxon>
        <taxon>Pseudomonadati</taxon>
        <taxon>Pseudomonadota</taxon>
        <taxon>Gammaproteobacteria</taxon>
        <taxon>Legionellales</taxon>
        <taxon>Legionellaceae</taxon>
        <taxon>Legionella</taxon>
    </lineage>
</organism>
<name>A0A917JSH3_9GAMM</name>
<keyword evidence="3" id="KW-1185">Reference proteome</keyword>
<evidence type="ECO:0000256" key="1">
    <source>
        <dbReference type="SAM" id="Phobius"/>
    </source>
</evidence>
<dbReference type="AlphaFoldDB" id="A0A917JSH3"/>
<comment type="caution">
    <text evidence="2">The sequence shown here is derived from an EMBL/GenBank/DDBJ whole genome shotgun (WGS) entry which is preliminary data.</text>
</comment>
<evidence type="ECO:0000313" key="3">
    <source>
        <dbReference type="Proteomes" id="UP000630149"/>
    </source>
</evidence>
<dbReference type="EMBL" id="BMOB01000004">
    <property type="protein sequence ID" value="GGI83994.1"/>
    <property type="molecule type" value="Genomic_DNA"/>
</dbReference>
<reference evidence="2" key="2">
    <citation type="submission" date="2020-09" db="EMBL/GenBank/DDBJ databases">
        <authorList>
            <person name="Sun Q."/>
            <person name="Ohkuma M."/>
        </authorList>
    </citation>
    <scope>NUCLEOTIDE SEQUENCE</scope>
    <source>
        <strain evidence="2">JCM 13919</strain>
    </source>
</reference>
<proteinExistence type="predicted"/>
<feature type="transmembrane region" description="Helical" evidence="1">
    <location>
        <begin position="236"/>
        <end position="254"/>
    </location>
</feature>
<protein>
    <submittedName>
        <fullName evidence="2">Uncharacterized protein</fullName>
    </submittedName>
</protein>
<keyword evidence="1" id="KW-0472">Membrane</keyword>
<accession>A0A917JSH3</accession>
<evidence type="ECO:0000313" key="2">
    <source>
        <dbReference type="EMBL" id="GGI83994.1"/>
    </source>
</evidence>
<keyword evidence="1" id="KW-1133">Transmembrane helix</keyword>
<dbReference type="OrthoDB" id="5654297at2"/>
<dbReference type="Proteomes" id="UP000630149">
    <property type="component" value="Unassembled WGS sequence"/>
</dbReference>
<gene>
    <name evidence="2" type="ORF">GCM10007966_10800</name>
</gene>
<dbReference type="RefSeq" id="WP_131776503.1">
    <property type="nucleotide sequence ID" value="NZ_BMOB01000004.1"/>
</dbReference>
<reference evidence="2" key="1">
    <citation type="journal article" date="2014" name="Int. J. Syst. Evol. Microbiol.">
        <title>Complete genome sequence of Corynebacterium casei LMG S-19264T (=DSM 44701T), isolated from a smear-ripened cheese.</title>
        <authorList>
            <consortium name="US DOE Joint Genome Institute (JGI-PGF)"/>
            <person name="Walter F."/>
            <person name="Albersmeier A."/>
            <person name="Kalinowski J."/>
            <person name="Ruckert C."/>
        </authorList>
    </citation>
    <scope>NUCLEOTIDE SEQUENCE</scope>
    <source>
        <strain evidence="2">JCM 13919</strain>
    </source>
</reference>
<keyword evidence="1" id="KW-0812">Transmembrane</keyword>